<keyword evidence="3" id="KW-1185">Reference proteome</keyword>
<name>A0AAN6U290_9PEZI</name>
<dbReference type="GeneID" id="87823643"/>
<feature type="compositionally biased region" description="Polar residues" evidence="1">
    <location>
        <begin position="103"/>
        <end position="121"/>
    </location>
</feature>
<dbReference type="Proteomes" id="UP001302602">
    <property type="component" value="Unassembled WGS sequence"/>
</dbReference>
<feature type="region of interest" description="Disordered" evidence="1">
    <location>
        <begin position="185"/>
        <end position="211"/>
    </location>
</feature>
<accession>A0AAN6U290</accession>
<protein>
    <submittedName>
        <fullName evidence="2">Uncharacterized protein</fullName>
    </submittedName>
</protein>
<evidence type="ECO:0000313" key="2">
    <source>
        <dbReference type="EMBL" id="KAK4124829.1"/>
    </source>
</evidence>
<gene>
    <name evidence="2" type="ORF">N657DRAFT_334546</name>
</gene>
<proteinExistence type="predicted"/>
<dbReference type="EMBL" id="MU853226">
    <property type="protein sequence ID" value="KAK4124829.1"/>
    <property type="molecule type" value="Genomic_DNA"/>
</dbReference>
<evidence type="ECO:0000256" key="1">
    <source>
        <dbReference type="SAM" id="MobiDB-lite"/>
    </source>
</evidence>
<reference evidence="2" key="2">
    <citation type="submission" date="2023-05" db="EMBL/GenBank/DDBJ databases">
        <authorList>
            <consortium name="Lawrence Berkeley National Laboratory"/>
            <person name="Steindorff A."/>
            <person name="Hensen N."/>
            <person name="Bonometti L."/>
            <person name="Westerberg I."/>
            <person name="Brannstrom I.O."/>
            <person name="Guillou S."/>
            <person name="Cros-Aarteil S."/>
            <person name="Calhoun S."/>
            <person name="Haridas S."/>
            <person name="Kuo A."/>
            <person name="Mondo S."/>
            <person name="Pangilinan J."/>
            <person name="Riley R."/>
            <person name="Labutti K."/>
            <person name="Andreopoulos B."/>
            <person name="Lipzen A."/>
            <person name="Chen C."/>
            <person name="Yanf M."/>
            <person name="Daum C."/>
            <person name="Ng V."/>
            <person name="Clum A."/>
            <person name="Ohm R."/>
            <person name="Martin F."/>
            <person name="Silar P."/>
            <person name="Natvig D."/>
            <person name="Lalanne C."/>
            <person name="Gautier V."/>
            <person name="Ament-Velasquez S.L."/>
            <person name="Kruys A."/>
            <person name="Hutchinson M.I."/>
            <person name="Powell A.J."/>
            <person name="Barry K."/>
            <person name="Miller A.N."/>
            <person name="Grigoriev I.V."/>
            <person name="Debuchy R."/>
            <person name="Gladieux P."/>
            <person name="Thoren M.H."/>
            <person name="Johannesson H."/>
        </authorList>
    </citation>
    <scope>NUCLEOTIDE SEQUENCE</scope>
    <source>
        <strain evidence="2">CBS 731.68</strain>
    </source>
</reference>
<feature type="region of interest" description="Disordered" evidence="1">
    <location>
        <begin position="103"/>
        <end position="126"/>
    </location>
</feature>
<organism evidence="2 3">
    <name type="scientific">Parathielavia appendiculata</name>
    <dbReference type="NCBI Taxonomy" id="2587402"/>
    <lineage>
        <taxon>Eukaryota</taxon>
        <taxon>Fungi</taxon>
        <taxon>Dikarya</taxon>
        <taxon>Ascomycota</taxon>
        <taxon>Pezizomycotina</taxon>
        <taxon>Sordariomycetes</taxon>
        <taxon>Sordariomycetidae</taxon>
        <taxon>Sordariales</taxon>
        <taxon>Chaetomiaceae</taxon>
        <taxon>Parathielavia</taxon>
    </lineage>
</organism>
<dbReference type="AlphaFoldDB" id="A0AAN6U290"/>
<sequence length="211" mass="24121">MERVFKLRLKNTQRSSNAWYGTLNKGESQGRGTASKNEARRVVRGSWIRLSRFCPSRIVTGLQICDSDMEKTIRSRSRSKIRRLRRPQEGRISRPVPRLNVHSQPINGAQWSTTGHSSGPQNGRGRRPWLVVKELAGWVVLIKQFRLGEPRAGEWGRSLSFLLPPFQGFAPLSWGVKVAISHSHLSDEESQRSRHRQLVVDGENERQTGHR</sequence>
<comment type="caution">
    <text evidence="2">The sequence shown here is derived from an EMBL/GenBank/DDBJ whole genome shotgun (WGS) entry which is preliminary data.</text>
</comment>
<evidence type="ECO:0000313" key="3">
    <source>
        <dbReference type="Proteomes" id="UP001302602"/>
    </source>
</evidence>
<dbReference type="RefSeq" id="XP_062648600.1">
    <property type="nucleotide sequence ID" value="XM_062786873.1"/>
</dbReference>
<reference evidence="2" key="1">
    <citation type="journal article" date="2023" name="Mol. Phylogenet. Evol.">
        <title>Genome-scale phylogeny and comparative genomics of the fungal order Sordariales.</title>
        <authorList>
            <person name="Hensen N."/>
            <person name="Bonometti L."/>
            <person name="Westerberg I."/>
            <person name="Brannstrom I.O."/>
            <person name="Guillou S."/>
            <person name="Cros-Aarteil S."/>
            <person name="Calhoun S."/>
            <person name="Haridas S."/>
            <person name="Kuo A."/>
            <person name="Mondo S."/>
            <person name="Pangilinan J."/>
            <person name="Riley R."/>
            <person name="LaButti K."/>
            <person name="Andreopoulos B."/>
            <person name="Lipzen A."/>
            <person name="Chen C."/>
            <person name="Yan M."/>
            <person name="Daum C."/>
            <person name="Ng V."/>
            <person name="Clum A."/>
            <person name="Steindorff A."/>
            <person name="Ohm R.A."/>
            <person name="Martin F."/>
            <person name="Silar P."/>
            <person name="Natvig D.O."/>
            <person name="Lalanne C."/>
            <person name="Gautier V."/>
            <person name="Ament-Velasquez S.L."/>
            <person name="Kruys A."/>
            <person name="Hutchinson M.I."/>
            <person name="Powell A.J."/>
            <person name="Barry K."/>
            <person name="Miller A.N."/>
            <person name="Grigoriev I.V."/>
            <person name="Debuchy R."/>
            <person name="Gladieux P."/>
            <person name="Hiltunen Thoren M."/>
            <person name="Johannesson H."/>
        </authorList>
    </citation>
    <scope>NUCLEOTIDE SEQUENCE</scope>
    <source>
        <strain evidence="2">CBS 731.68</strain>
    </source>
</reference>